<feature type="compositionally biased region" description="Basic and acidic residues" evidence="1">
    <location>
        <begin position="631"/>
        <end position="668"/>
    </location>
</feature>
<dbReference type="GO" id="GO:0003676">
    <property type="term" value="F:nucleic acid binding"/>
    <property type="evidence" value="ECO:0007669"/>
    <property type="project" value="InterPro"/>
</dbReference>
<dbReference type="GO" id="GO:0015074">
    <property type="term" value="P:DNA integration"/>
    <property type="evidence" value="ECO:0007669"/>
    <property type="project" value="InterPro"/>
</dbReference>
<dbReference type="Proteomes" id="UP000280434">
    <property type="component" value="Unassembled WGS sequence"/>
</dbReference>
<organism evidence="3 4">
    <name type="scientific">Trinickia fusca</name>
    <dbReference type="NCBI Taxonomy" id="2419777"/>
    <lineage>
        <taxon>Bacteria</taxon>
        <taxon>Pseudomonadati</taxon>
        <taxon>Pseudomonadota</taxon>
        <taxon>Betaproteobacteria</taxon>
        <taxon>Burkholderiales</taxon>
        <taxon>Burkholderiaceae</taxon>
        <taxon>Trinickia</taxon>
    </lineage>
</organism>
<dbReference type="InterPro" id="IPR036397">
    <property type="entry name" value="RNaseH_sf"/>
</dbReference>
<dbReference type="OrthoDB" id="5439087at2"/>
<sequence length="706" mass="80217">MTFLRNELVNLVETGTRMRVLWVSPSADALVAIDVDAKLGVPQWVKRSAWEQLREEGHLEIVVDDPFIRLPVEEALSQSSRNRRDRAWSCIYPLVGDEPAVYVSDTRAKLIASAAEEHEVHPDTVRNWLLNYWKRGMTRNALLGDWDKCGGAGKDKAAGAPKRGRSRSISPGMGMNADEATKKIFEVAIKNYFLGNPKAKLRGAWRTMLRKFYSDHIAEDGRRLVLRDVDQIPSYRTFDYWYRKRRDIKREVTARKGKKFWEKTLRPLLGNSTDEAIGPGFRYQIDATIADVYLVSKADQRNIIGRPVLYVVIDVWSRMIAGIYVGIERPSWTAALMALLNAGSNKVEFCAQYGIQIEPEQWPCEALSSVVLGDRGELESKLAERLSNVLHVTVENAPPYRADWKGIVERQFRSLHAVFAPFVDGYIDVDYLERGGHDYRLDATLTLDDFIRVVIHSVLEHNASVIDGYPMTVELSRDGVVASPNELWKWGVRKRSGALRTYSPDTLRFALMHTARATVTASGIEFHSRLYVCAYALEKGWFSAARRDDSWKVDVSYDPRNLDEILLHDPKDRKLFKVCRLATKDEEQRGMSLQELLAMQKQSKRAVAAAAHGVLEEKINREEEISRVVEQARARKKSAGPDRRSKAERTGNIKENGERERTKQREAESFSFVKPIPTVPDNVVPIAPQPKATYAMPSIFDLADDE</sequence>
<dbReference type="InterPro" id="IPR015378">
    <property type="entry name" value="Transposase-like_Mu_C"/>
</dbReference>
<feature type="region of interest" description="Disordered" evidence="1">
    <location>
        <begin position="154"/>
        <end position="173"/>
    </location>
</feature>
<evidence type="ECO:0000259" key="2">
    <source>
        <dbReference type="PROSITE" id="PS50994"/>
    </source>
</evidence>
<accession>A0A494XF15</accession>
<proteinExistence type="predicted"/>
<dbReference type="InterPro" id="IPR012337">
    <property type="entry name" value="RNaseH-like_sf"/>
</dbReference>
<protein>
    <submittedName>
        <fullName evidence="3">Transposase</fullName>
    </submittedName>
</protein>
<evidence type="ECO:0000313" key="3">
    <source>
        <dbReference type="EMBL" id="RKP48271.1"/>
    </source>
</evidence>
<dbReference type="Pfam" id="PF09299">
    <property type="entry name" value="Mu-transpos_C"/>
    <property type="match status" value="1"/>
</dbReference>
<dbReference type="InterPro" id="IPR001584">
    <property type="entry name" value="Integrase_cat-core"/>
</dbReference>
<dbReference type="Gene3D" id="3.30.420.10">
    <property type="entry name" value="Ribonuclease H-like superfamily/Ribonuclease H"/>
    <property type="match status" value="1"/>
</dbReference>
<dbReference type="PROSITE" id="PS50994">
    <property type="entry name" value="INTEGRASE"/>
    <property type="match status" value="1"/>
</dbReference>
<comment type="caution">
    <text evidence="3">The sequence shown here is derived from an EMBL/GenBank/DDBJ whole genome shotgun (WGS) entry which is preliminary data.</text>
</comment>
<name>A0A494XF15_9BURK</name>
<feature type="region of interest" description="Disordered" evidence="1">
    <location>
        <begin position="631"/>
        <end position="673"/>
    </location>
</feature>
<dbReference type="EMBL" id="RBZV01000004">
    <property type="protein sequence ID" value="RKP48271.1"/>
    <property type="molecule type" value="Genomic_DNA"/>
</dbReference>
<feature type="domain" description="Integrase catalytic" evidence="2">
    <location>
        <begin position="275"/>
        <end position="478"/>
    </location>
</feature>
<evidence type="ECO:0000256" key="1">
    <source>
        <dbReference type="SAM" id="MobiDB-lite"/>
    </source>
</evidence>
<gene>
    <name evidence="3" type="ORF">D7S89_13175</name>
</gene>
<reference evidence="3 4" key="1">
    <citation type="submission" date="2018-10" db="EMBL/GenBank/DDBJ databases">
        <title>Paraburkholderia sp. 7MK8-2, isolated from soil.</title>
        <authorList>
            <person name="Gao Z.-H."/>
            <person name="Qiu L.-H."/>
        </authorList>
    </citation>
    <scope>NUCLEOTIDE SEQUENCE [LARGE SCALE GENOMIC DNA]</scope>
    <source>
        <strain evidence="3 4">7MK8-2</strain>
    </source>
</reference>
<keyword evidence="4" id="KW-1185">Reference proteome</keyword>
<dbReference type="SUPFAM" id="SSF53098">
    <property type="entry name" value="Ribonuclease H-like"/>
    <property type="match status" value="1"/>
</dbReference>
<dbReference type="AlphaFoldDB" id="A0A494XF15"/>
<evidence type="ECO:0000313" key="4">
    <source>
        <dbReference type="Proteomes" id="UP000280434"/>
    </source>
</evidence>